<sequence length="151" mass="17617">MNQRILKMRPEHLPEILDIEKRSFPDPWSENMFREETKDDGRRIFLVLEIDGKISGYAVGWVVLDEFHLGNIALAAEKRRWGCGRRLLQEILQQAYRLGCRMASLEVRSSNEAAIELYKTFGFRPVAIRKKYYHNEDALVMMSDIVPVNSC</sequence>
<dbReference type="PROSITE" id="PS51186">
    <property type="entry name" value="GNAT"/>
    <property type="match status" value="1"/>
</dbReference>
<evidence type="ECO:0000256" key="2">
    <source>
        <dbReference type="ARBA" id="ARBA00022490"/>
    </source>
</evidence>
<name>A0A1F5RED0_9BACT</name>
<comment type="function">
    <text evidence="5">Acetylates the N-terminal alanine of ribosomal protein bS18.</text>
</comment>
<dbReference type="InterPro" id="IPR016181">
    <property type="entry name" value="Acyl_CoA_acyltransferase"/>
</dbReference>
<dbReference type="EMBL" id="MFFM01000032">
    <property type="protein sequence ID" value="OGF12738.1"/>
    <property type="molecule type" value="Genomic_DNA"/>
</dbReference>
<keyword evidence="4" id="KW-0012">Acyltransferase</keyword>
<gene>
    <name evidence="7" type="ORF">A2024_07980</name>
</gene>
<comment type="subcellular location">
    <subcellularLocation>
        <location evidence="5">Cytoplasm</location>
    </subcellularLocation>
</comment>
<dbReference type="PANTHER" id="PTHR43420:SF12">
    <property type="entry name" value="N-ACETYLTRANSFERASE DOMAIN-CONTAINING PROTEIN"/>
    <property type="match status" value="1"/>
</dbReference>
<dbReference type="AlphaFoldDB" id="A0A1F5RED0"/>
<dbReference type="GO" id="GO:0005737">
    <property type="term" value="C:cytoplasm"/>
    <property type="evidence" value="ECO:0007669"/>
    <property type="project" value="UniProtKB-SubCell"/>
</dbReference>
<dbReference type="PANTHER" id="PTHR43420">
    <property type="entry name" value="ACETYLTRANSFERASE"/>
    <property type="match status" value="1"/>
</dbReference>
<dbReference type="EC" id="2.3.1.266" evidence="5"/>
<protein>
    <recommendedName>
        <fullName evidence="5">[Ribosomal protein bS18]-alanine N-acetyltransferase</fullName>
        <ecNumber evidence="5">2.3.1.266</ecNumber>
    </recommendedName>
</protein>
<dbReference type="CDD" id="cd04301">
    <property type="entry name" value="NAT_SF"/>
    <property type="match status" value="1"/>
</dbReference>
<dbReference type="Gene3D" id="3.40.630.30">
    <property type="match status" value="1"/>
</dbReference>
<comment type="catalytic activity">
    <reaction evidence="5">
        <text>N-terminal L-alanyl-[ribosomal protein bS18] + acetyl-CoA = N-terminal N(alpha)-acetyl-L-alanyl-[ribosomal protein bS18] + CoA + H(+)</text>
        <dbReference type="Rhea" id="RHEA:43756"/>
        <dbReference type="Rhea" id="RHEA-COMP:10676"/>
        <dbReference type="Rhea" id="RHEA-COMP:10677"/>
        <dbReference type="ChEBI" id="CHEBI:15378"/>
        <dbReference type="ChEBI" id="CHEBI:57287"/>
        <dbReference type="ChEBI" id="CHEBI:57288"/>
        <dbReference type="ChEBI" id="CHEBI:64718"/>
        <dbReference type="ChEBI" id="CHEBI:83683"/>
        <dbReference type="EC" id="2.3.1.266"/>
    </reaction>
</comment>
<organism evidence="7 8">
    <name type="scientific">Candidatus Edwardsbacteria bacterium GWF2_54_11</name>
    <dbReference type="NCBI Taxonomy" id="1817851"/>
    <lineage>
        <taxon>Bacteria</taxon>
        <taxon>Candidatus Edwardsiibacteriota</taxon>
    </lineage>
</organism>
<feature type="domain" description="N-acetyltransferase" evidence="6">
    <location>
        <begin position="3"/>
        <end position="146"/>
    </location>
</feature>
<dbReference type="Proteomes" id="UP000177230">
    <property type="component" value="Unassembled WGS sequence"/>
</dbReference>
<dbReference type="Pfam" id="PF00583">
    <property type="entry name" value="Acetyltransf_1"/>
    <property type="match status" value="1"/>
</dbReference>
<comment type="similarity">
    <text evidence="1 5">Belongs to the acetyltransferase family. RimI subfamily.</text>
</comment>
<evidence type="ECO:0000256" key="1">
    <source>
        <dbReference type="ARBA" id="ARBA00005395"/>
    </source>
</evidence>
<dbReference type="NCBIfam" id="TIGR01575">
    <property type="entry name" value="rimI"/>
    <property type="match status" value="1"/>
</dbReference>
<dbReference type="InterPro" id="IPR050680">
    <property type="entry name" value="YpeA/RimI_acetyltransf"/>
</dbReference>
<dbReference type="SUPFAM" id="SSF55729">
    <property type="entry name" value="Acyl-CoA N-acyltransferases (Nat)"/>
    <property type="match status" value="1"/>
</dbReference>
<reference evidence="7 8" key="1">
    <citation type="journal article" date="2016" name="Nat. Commun.">
        <title>Thousands of microbial genomes shed light on interconnected biogeochemical processes in an aquifer system.</title>
        <authorList>
            <person name="Anantharaman K."/>
            <person name="Brown C.T."/>
            <person name="Hug L.A."/>
            <person name="Sharon I."/>
            <person name="Castelle C.J."/>
            <person name="Probst A.J."/>
            <person name="Thomas B.C."/>
            <person name="Singh A."/>
            <person name="Wilkins M.J."/>
            <person name="Karaoz U."/>
            <person name="Brodie E.L."/>
            <person name="Williams K.H."/>
            <person name="Hubbard S.S."/>
            <person name="Banfield J.F."/>
        </authorList>
    </citation>
    <scope>NUCLEOTIDE SEQUENCE [LARGE SCALE GENOMIC DNA]</scope>
</reference>
<evidence type="ECO:0000313" key="7">
    <source>
        <dbReference type="EMBL" id="OGF12738.1"/>
    </source>
</evidence>
<dbReference type="InterPro" id="IPR006464">
    <property type="entry name" value="AcTrfase_RimI/Ard1"/>
</dbReference>
<evidence type="ECO:0000313" key="8">
    <source>
        <dbReference type="Proteomes" id="UP000177230"/>
    </source>
</evidence>
<evidence type="ECO:0000256" key="3">
    <source>
        <dbReference type="ARBA" id="ARBA00022679"/>
    </source>
</evidence>
<keyword evidence="3 7" id="KW-0808">Transferase</keyword>
<evidence type="ECO:0000256" key="4">
    <source>
        <dbReference type="ARBA" id="ARBA00023315"/>
    </source>
</evidence>
<keyword evidence="2 5" id="KW-0963">Cytoplasm</keyword>
<accession>A0A1F5RED0</accession>
<dbReference type="InterPro" id="IPR000182">
    <property type="entry name" value="GNAT_dom"/>
</dbReference>
<evidence type="ECO:0000259" key="6">
    <source>
        <dbReference type="PROSITE" id="PS51186"/>
    </source>
</evidence>
<dbReference type="GO" id="GO:0008999">
    <property type="term" value="F:protein-N-terminal-alanine acetyltransferase activity"/>
    <property type="evidence" value="ECO:0007669"/>
    <property type="project" value="UniProtKB-EC"/>
</dbReference>
<proteinExistence type="inferred from homology"/>
<evidence type="ECO:0000256" key="5">
    <source>
        <dbReference type="RuleBase" id="RU363094"/>
    </source>
</evidence>
<comment type="caution">
    <text evidence="7">The sequence shown here is derived from an EMBL/GenBank/DDBJ whole genome shotgun (WGS) entry which is preliminary data.</text>
</comment>